<reference evidence="3" key="1">
    <citation type="submission" date="2021-02" db="EMBL/GenBank/DDBJ databases">
        <authorList>
            <person name="Dougan E. K."/>
            <person name="Rhodes N."/>
            <person name="Thang M."/>
            <person name="Chan C."/>
        </authorList>
    </citation>
    <scope>NUCLEOTIDE SEQUENCE</scope>
</reference>
<name>A0A813ABA9_9DINO</name>
<accession>A0A813ABA9</accession>
<keyword evidence="1" id="KW-0106">Calcium</keyword>
<comment type="caution">
    <text evidence="3">The sequence shown here is derived from an EMBL/GenBank/DDBJ whole genome shotgun (WGS) entry which is preliminary data.</text>
</comment>
<dbReference type="InterPro" id="IPR011992">
    <property type="entry name" value="EF-hand-dom_pair"/>
</dbReference>
<dbReference type="AlphaFoldDB" id="A0A813ABA9"/>
<evidence type="ECO:0000313" key="3">
    <source>
        <dbReference type="EMBL" id="CAE7858062.1"/>
    </source>
</evidence>
<dbReference type="EMBL" id="CAJNJA010056252">
    <property type="protein sequence ID" value="CAE7858062.1"/>
    <property type="molecule type" value="Genomic_DNA"/>
</dbReference>
<feature type="non-terminal residue" evidence="3">
    <location>
        <position position="75"/>
    </location>
</feature>
<evidence type="ECO:0000259" key="2">
    <source>
        <dbReference type="PROSITE" id="PS50222"/>
    </source>
</evidence>
<dbReference type="Gene3D" id="1.10.238.10">
    <property type="entry name" value="EF-hand"/>
    <property type="match status" value="1"/>
</dbReference>
<dbReference type="Proteomes" id="UP000601435">
    <property type="component" value="Unassembled WGS sequence"/>
</dbReference>
<dbReference type="SUPFAM" id="SSF47473">
    <property type="entry name" value="EF-hand"/>
    <property type="match status" value="1"/>
</dbReference>
<dbReference type="OrthoDB" id="437849at2759"/>
<dbReference type="InterPro" id="IPR018247">
    <property type="entry name" value="EF_Hand_1_Ca_BS"/>
</dbReference>
<dbReference type="GO" id="GO:0005509">
    <property type="term" value="F:calcium ion binding"/>
    <property type="evidence" value="ECO:0007669"/>
    <property type="project" value="InterPro"/>
</dbReference>
<keyword evidence="4" id="KW-1185">Reference proteome</keyword>
<organism evidence="3 4">
    <name type="scientific">Symbiodinium necroappetens</name>
    <dbReference type="NCBI Taxonomy" id="1628268"/>
    <lineage>
        <taxon>Eukaryota</taxon>
        <taxon>Sar</taxon>
        <taxon>Alveolata</taxon>
        <taxon>Dinophyceae</taxon>
        <taxon>Suessiales</taxon>
        <taxon>Symbiodiniaceae</taxon>
        <taxon>Symbiodinium</taxon>
    </lineage>
</organism>
<dbReference type="PROSITE" id="PS00018">
    <property type="entry name" value="EF_HAND_1"/>
    <property type="match status" value="1"/>
</dbReference>
<proteinExistence type="predicted"/>
<sequence>KSDDLTLALAKKHHCSCLDLDKVKLQYDSYDLDKSGVIEYGEFELMMLKLLHVNNKSDLPQNRIQRFWQELDKDR</sequence>
<protein>
    <recommendedName>
        <fullName evidence="2">EF-hand domain-containing protein</fullName>
    </recommendedName>
</protein>
<dbReference type="PROSITE" id="PS50222">
    <property type="entry name" value="EF_HAND_2"/>
    <property type="match status" value="1"/>
</dbReference>
<evidence type="ECO:0000256" key="1">
    <source>
        <dbReference type="ARBA" id="ARBA00022837"/>
    </source>
</evidence>
<evidence type="ECO:0000313" key="4">
    <source>
        <dbReference type="Proteomes" id="UP000601435"/>
    </source>
</evidence>
<dbReference type="InterPro" id="IPR002048">
    <property type="entry name" value="EF_hand_dom"/>
</dbReference>
<gene>
    <name evidence="3" type="ORF">SNEC2469_LOCUS27045</name>
</gene>
<feature type="domain" description="EF-hand" evidence="2">
    <location>
        <begin position="18"/>
        <end position="53"/>
    </location>
</feature>
<feature type="non-terminal residue" evidence="3">
    <location>
        <position position="1"/>
    </location>
</feature>